<name>A0AAJ7TUH1_PETMA</name>
<dbReference type="AlphaFoldDB" id="A0AAJ7TUH1"/>
<evidence type="ECO:0000256" key="1">
    <source>
        <dbReference type="SAM" id="MobiDB-lite"/>
    </source>
</evidence>
<gene>
    <name evidence="3 4" type="primary">MYCBPAP</name>
</gene>
<feature type="region of interest" description="Disordered" evidence="1">
    <location>
        <begin position="852"/>
        <end position="873"/>
    </location>
</feature>
<dbReference type="Proteomes" id="UP001318040">
    <property type="component" value="Chromosome 37"/>
</dbReference>
<accession>A0AAJ7TUH1</accession>
<dbReference type="InterPro" id="IPR032707">
    <property type="entry name" value="MYCBPAP"/>
</dbReference>
<reference evidence="3 4" key="1">
    <citation type="submission" date="2025-04" db="UniProtKB">
        <authorList>
            <consortium name="RefSeq"/>
        </authorList>
    </citation>
    <scope>IDENTIFICATION</scope>
    <source>
        <tissue evidence="3 4">Sperm</tissue>
    </source>
</reference>
<dbReference type="RefSeq" id="XP_032822933.1">
    <property type="nucleotide sequence ID" value="XM_032967042.1"/>
</dbReference>
<feature type="region of interest" description="Disordered" evidence="1">
    <location>
        <begin position="165"/>
        <end position="203"/>
    </location>
</feature>
<evidence type="ECO:0000313" key="4">
    <source>
        <dbReference type="RefSeq" id="XP_032822933.1"/>
    </source>
</evidence>
<evidence type="ECO:0000313" key="2">
    <source>
        <dbReference type="Proteomes" id="UP001318040"/>
    </source>
</evidence>
<evidence type="ECO:0000313" key="3">
    <source>
        <dbReference type="RefSeq" id="XP_032822932.1"/>
    </source>
</evidence>
<feature type="region of interest" description="Disordered" evidence="1">
    <location>
        <begin position="725"/>
        <end position="807"/>
    </location>
</feature>
<dbReference type="Pfam" id="PF14646">
    <property type="entry name" value="MYCBPAP"/>
    <property type="match status" value="1"/>
</dbReference>
<dbReference type="CTD" id="84073"/>
<feature type="compositionally biased region" description="Basic and acidic residues" evidence="1">
    <location>
        <begin position="734"/>
        <end position="785"/>
    </location>
</feature>
<dbReference type="PANTHER" id="PTHR48421">
    <property type="entry name" value="MYCBP-ASSOCIATED PROTEIN"/>
    <property type="match status" value="1"/>
</dbReference>
<protein>
    <submittedName>
        <fullName evidence="3 4">MYCBP-associated protein isoform X1</fullName>
    </submittedName>
</protein>
<dbReference type="PANTHER" id="PTHR48421:SF1">
    <property type="entry name" value="MYCBP-ASSOCIATED PROTEIN"/>
    <property type="match status" value="1"/>
</dbReference>
<proteinExistence type="predicted"/>
<dbReference type="RefSeq" id="XP_032822932.1">
    <property type="nucleotide sequence ID" value="XM_032967041.1"/>
</dbReference>
<sequence length="873" mass="96472">MNRAVSRTRRDGASRSPSTVLDKRKAAAKPSLEEVPTPILEESASSHILSGDDIQALAVLREDLAKTHPPRPPTASERPSTVMRVTVRRPTRQRQQQEEAAGKTRLLVVRPAPPEAAASLLQYTGPGGPRFDAKGQVLLHSILGSVKDYVKEAVERGETEVAQLVGAQRQDGDQGPPATEAPTRVKRRGLGGAAEPPPAAPTRLDQRRALQHWQRRMAERRRLQGHIAKVMVTSEERLVMCQSGRHRHVQEERELIDRAIPQLDYGKGFHVGSEFWQLPQRLGDELGGISLTLTQTERGQPWSVTHVGKPVSTQRETGCGGGGGGSLARQQFHKTWERSEYLQQRKQQLWDVLRELNFNQPDIDGLEVLGTSQPFSSTSAEKFLTHEEILEAQTEEERENDDPLRSYPDVVPQPIIGPSIRFCGQPARWTGGEPIHEDELGIAARITFEALAGERATSYLEVVNDGTTAIYYEWERLAQSGSFPNGHARAHVQRFYFDVTGGVALPGATLLVPFTFKSPSAGIFGERWRLRARPLLLSGAALQLTLRGVALHEDRTAARRDSIERGLRRREAEAAARSLLQEVLDGVRTPPRAPSPTGARLADGDRFSLSNPQLHYHFEVVESLKQLYAEHAAPAGDGRMGRGITPQWDFCLRSCRAVLLSIADADTREAALAEFNRQAVQLSAAPLTPHYRHMYSIGYQLLSQTVDAMVGTSMLLRHSMSLPEREGVFSPDDNTGKKGEVRVGKWEDQKSHAGREEKKSTAGRDDRRMDRPGSKKVKIKEDKKSSRAPGAARDGKEAPSLADGAAVSPTSTLVDRATQNKYELQLYMQVYALLSATVEEMVGLFEELGENTNAEPLSAWKPAAQQATVPPRR</sequence>
<feature type="region of interest" description="Disordered" evidence="1">
    <location>
        <begin position="1"/>
        <end position="39"/>
    </location>
</feature>
<organism evidence="2 4">
    <name type="scientific">Petromyzon marinus</name>
    <name type="common">Sea lamprey</name>
    <dbReference type="NCBI Taxonomy" id="7757"/>
    <lineage>
        <taxon>Eukaryota</taxon>
        <taxon>Metazoa</taxon>
        <taxon>Chordata</taxon>
        <taxon>Craniata</taxon>
        <taxon>Vertebrata</taxon>
        <taxon>Cyclostomata</taxon>
        <taxon>Hyperoartia</taxon>
        <taxon>Petromyzontiformes</taxon>
        <taxon>Petromyzontidae</taxon>
        <taxon>Petromyzon</taxon>
    </lineage>
</organism>
<dbReference type="KEGG" id="pmrn:116949587"/>
<keyword evidence="2" id="KW-1185">Reference proteome</keyword>